<name>A0A067M1E0_BOTB1</name>
<proteinExistence type="predicted"/>
<evidence type="ECO:0008006" key="3">
    <source>
        <dbReference type="Google" id="ProtNLM"/>
    </source>
</evidence>
<evidence type="ECO:0000313" key="1">
    <source>
        <dbReference type="EMBL" id="KDQ05692.1"/>
    </source>
</evidence>
<dbReference type="AlphaFoldDB" id="A0A067M1E0"/>
<evidence type="ECO:0000313" key="2">
    <source>
        <dbReference type="Proteomes" id="UP000027195"/>
    </source>
</evidence>
<dbReference type="InterPro" id="IPR011011">
    <property type="entry name" value="Znf_FYVE_PHD"/>
</dbReference>
<dbReference type="Proteomes" id="UP000027195">
    <property type="component" value="Unassembled WGS sequence"/>
</dbReference>
<dbReference type="EMBL" id="KL198205">
    <property type="protein sequence ID" value="KDQ05692.1"/>
    <property type="molecule type" value="Genomic_DNA"/>
</dbReference>
<reference evidence="2" key="1">
    <citation type="journal article" date="2014" name="Proc. Natl. Acad. Sci. U.S.A.">
        <title>Extensive sampling of basidiomycete genomes demonstrates inadequacy of the white-rot/brown-rot paradigm for wood decay fungi.</title>
        <authorList>
            <person name="Riley R."/>
            <person name="Salamov A.A."/>
            <person name="Brown D.W."/>
            <person name="Nagy L.G."/>
            <person name="Floudas D."/>
            <person name="Held B.W."/>
            <person name="Levasseur A."/>
            <person name="Lombard V."/>
            <person name="Morin E."/>
            <person name="Otillar R."/>
            <person name="Lindquist E.A."/>
            <person name="Sun H."/>
            <person name="LaButti K.M."/>
            <person name="Schmutz J."/>
            <person name="Jabbour D."/>
            <person name="Luo H."/>
            <person name="Baker S.E."/>
            <person name="Pisabarro A.G."/>
            <person name="Walton J.D."/>
            <person name="Blanchette R.A."/>
            <person name="Henrissat B."/>
            <person name="Martin F."/>
            <person name="Cullen D."/>
            <person name="Hibbett D.S."/>
            <person name="Grigoriev I.V."/>
        </authorList>
    </citation>
    <scope>NUCLEOTIDE SEQUENCE [LARGE SCALE GENOMIC DNA]</scope>
    <source>
        <strain evidence="2">FD-172 SS1</strain>
    </source>
</reference>
<dbReference type="SUPFAM" id="SSF57903">
    <property type="entry name" value="FYVE/PHD zinc finger"/>
    <property type="match status" value="1"/>
</dbReference>
<gene>
    <name evidence="1" type="ORF">BOTBODRAFT_182310</name>
</gene>
<organism evidence="1 2">
    <name type="scientific">Botryobasidium botryosum (strain FD-172 SS1)</name>
    <dbReference type="NCBI Taxonomy" id="930990"/>
    <lineage>
        <taxon>Eukaryota</taxon>
        <taxon>Fungi</taxon>
        <taxon>Dikarya</taxon>
        <taxon>Basidiomycota</taxon>
        <taxon>Agaricomycotina</taxon>
        <taxon>Agaricomycetes</taxon>
        <taxon>Cantharellales</taxon>
        <taxon>Botryobasidiaceae</taxon>
        <taxon>Botryobasidium</taxon>
    </lineage>
</organism>
<dbReference type="InParanoid" id="A0A067M1E0"/>
<accession>A0A067M1E0</accession>
<protein>
    <recommendedName>
        <fullName evidence="3">BAH domain-containing protein</fullName>
    </recommendedName>
</protein>
<dbReference type="HOGENOM" id="CLU_821335_0_0_1"/>
<sequence length="338" mass="38092">MSARPPRTLFKTMPRVGKVEVREVIDSDEEEPESLLPRDRQYTTGDIILVRCDAAQRRDGKSDLSKCWPALIRSIRYLKGAPTEPWALVRWFYKKDFFPTGKQAKSLGLDKNGISTIGRQELVLTKQRDFITILSIECHAKVAVMDMESTGFCLFSEDAYFLRKGLSIEVEGELTRDPPVIKSIVVEGYHRICTPSCAQGGFFRPDTDTIRWCDRCHVWQHKKCLRAPLGAWSPLYNQPYLEADAGIGQGKLFCALLQHPIERVPLGTAAAPTLEVFIKWVRAWYAAGVVPEDWQALVSEGMVAGGVNNEGAVALMRDVRTRKPKALYRCSQCAEELI</sequence>
<keyword evidence="2" id="KW-1185">Reference proteome</keyword>